<dbReference type="Pfam" id="PF00005">
    <property type="entry name" value="ABC_tran"/>
    <property type="match status" value="2"/>
</dbReference>
<evidence type="ECO:0000313" key="5">
    <source>
        <dbReference type="EMBL" id="ODA35935.1"/>
    </source>
</evidence>
<dbReference type="Proteomes" id="UP000094936">
    <property type="component" value="Unassembled WGS sequence"/>
</dbReference>
<dbReference type="STRING" id="1080227.A8L45_02575"/>
<dbReference type="InterPro" id="IPR003593">
    <property type="entry name" value="AAA+_ATPase"/>
</dbReference>
<dbReference type="Gene3D" id="3.40.50.300">
    <property type="entry name" value="P-loop containing nucleotide triphosphate hydrolases"/>
    <property type="match status" value="2"/>
</dbReference>
<dbReference type="GO" id="GO:0005524">
    <property type="term" value="F:ATP binding"/>
    <property type="evidence" value="ECO:0007669"/>
    <property type="project" value="UniProtKB-KW"/>
</dbReference>
<gene>
    <name evidence="5" type="ORF">A8L45_02575</name>
</gene>
<reference evidence="5 6" key="1">
    <citation type="submission" date="2016-05" db="EMBL/GenBank/DDBJ databases">
        <title>Genomic Taxonomy of the Vibrionaceae.</title>
        <authorList>
            <person name="Gomez-Gil B."/>
            <person name="Enciso-Ibarra J."/>
        </authorList>
    </citation>
    <scope>NUCLEOTIDE SEQUENCE [LARGE SCALE GENOMIC DNA]</scope>
    <source>
        <strain evidence="5 6">CAIM 1920</strain>
    </source>
</reference>
<dbReference type="RefSeq" id="WP_068898896.1">
    <property type="nucleotide sequence ID" value="NZ_JBHUIF010000032.1"/>
</dbReference>
<evidence type="ECO:0000256" key="1">
    <source>
        <dbReference type="ARBA" id="ARBA00022737"/>
    </source>
</evidence>
<feature type="domain" description="ABC transporter" evidence="4">
    <location>
        <begin position="296"/>
        <end position="519"/>
    </location>
</feature>
<comment type="caution">
    <text evidence="5">The sequence shown here is derived from an EMBL/GenBank/DDBJ whole genome shotgun (WGS) entry which is preliminary data.</text>
</comment>
<evidence type="ECO:0000259" key="4">
    <source>
        <dbReference type="PROSITE" id="PS50893"/>
    </source>
</evidence>
<dbReference type="CDD" id="cd03221">
    <property type="entry name" value="ABCF_EF-3"/>
    <property type="match status" value="2"/>
</dbReference>
<keyword evidence="2" id="KW-0547">Nucleotide-binding</keyword>
<dbReference type="InterPro" id="IPR050611">
    <property type="entry name" value="ABCF"/>
</dbReference>
<dbReference type="GO" id="GO:0016887">
    <property type="term" value="F:ATP hydrolysis activity"/>
    <property type="evidence" value="ECO:0007669"/>
    <property type="project" value="InterPro"/>
</dbReference>
<dbReference type="AlphaFoldDB" id="A0A1C3ERR5"/>
<accession>A0A1C3ERR5</accession>
<keyword evidence="3" id="KW-0067">ATP-binding</keyword>
<dbReference type="SMART" id="SM00382">
    <property type="entry name" value="AAA"/>
    <property type="match status" value="2"/>
</dbReference>
<sequence length="584" mass="65579">MSTLLSAKQVSYHTTSGPLLDDITFTVSRGDRIGLVGHNGCGKSTLLKLLTGKITAEEGDISLAKHCHIEYIEQHLPPALSALTIHQAVSERLSDEEKQTDIWRVDVLLNEMGFNQADMSLTAGTLSGGEHTRLLLARALINNPDLLLLDEPSNHMDLPTLFWLERFLKAFKGGFLLVSHDQKLLDAVTDATWIMRDRTLHSFGLPCSAARTELSAMDEADEARFKEEQKEIDRVAKSAKRLAVWGHTYDNEDLSRKAKTMEKRVEALKASQTELSEGTPWQLKLKGTALPANRLLEVNNVEVRPADDAEALYLTPELQLKSGDKVAILGQNGTGKSSLLRMLWQQFSALQDDERRPLLDEAIRLHPKSKLGYYDQSLQQLNDRQTLMEALSEFAPLPTESLKMALIKAGFPYARHQQTVEGLSGGERSRLLFVGLTLADYHMLMLDEPTNHLDLEGKEELADSIREFAGGLILVSHDRSLIEASCNRFWLVKDGKLEEWHDLDKVYAELVEVSTLHPSLQKASPAAKESPSPGFDLTDDLLEKLIELETLLEADLNRKPRHQKVQQQQIWQKEIDYIKTSLSM</sequence>
<dbReference type="SUPFAM" id="SSF52540">
    <property type="entry name" value="P-loop containing nucleoside triphosphate hydrolases"/>
    <property type="match status" value="2"/>
</dbReference>
<evidence type="ECO:0000313" key="6">
    <source>
        <dbReference type="Proteomes" id="UP000094936"/>
    </source>
</evidence>
<feature type="domain" description="ABC transporter" evidence="4">
    <location>
        <begin position="5"/>
        <end position="222"/>
    </location>
</feature>
<organism evidence="5 6">
    <name type="scientific">Veronia pacifica</name>
    <dbReference type="NCBI Taxonomy" id="1080227"/>
    <lineage>
        <taxon>Bacteria</taxon>
        <taxon>Pseudomonadati</taxon>
        <taxon>Pseudomonadota</taxon>
        <taxon>Gammaproteobacteria</taxon>
        <taxon>Vibrionales</taxon>
        <taxon>Vibrionaceae</taxon>
        <taxon>Veronia</taxon>
    </lineage>
</organism>
<dbReference type="PROSITE" id="PS00211">
    <property type="entry name" value="ABC_TRANSPORTER_1"/>
    <property type="match status" value="1"/>
</dbReference>
<dbReference type="EMBL" id="LYBM01000002">
    <property type="protein sequence ID" value="ODA35935.1"/>
    <property type="molecule type" value="Genomic_DNA"/>
</dbReference>
<evidence type="ECO:0000256" key="2">
    <source>
        <dbReference type="ARBA" id="ARBA00022741"/>
    </source>
</evidence>
<dbReference type="InterPro" id="IPR017871">
    <property type="entry name" value="ABC_transporter-like_CS"/>
</dbReference>
<keyword evidence="1" id="KW-0677">Repeat</keyword>
<dbReference type="InterPro" id="IPR027417">
    <property type="entry name" value="P-loop_NTPase"/>
</dbReference>
<dbReference type="PANTHER" id="PTHR19211">
    <property type="entry name" value="ATP-BINDING TRANSPORT PROTEIN-RELATED"/>
    <property type="match status" value="1"/>
</dbReference>
<dbReference type="InterPro" id="IPR003439">
    <property type="entry name" value="ABC_transporter-like_ATP-bd"/>
</dbReference>
<protein>
    <submittedName>
        <fullName evidence="5">ABC transporter</fullName>
    </submittedName>
</protein>
<proteinExistence type="predicted"/>
<dbReference type="PANTHER" id="PTHR19211:SF14">
    <property type="entry name" value="ATP-BINDING CASSETTE SUB-FAMILY F MEMBER 1"/>
    <property type="match status" value="1"/>
</dbReference>
<name>A0A1C3ERR5_9GAMM</name>
<keyword evidence="6" id="KW-1185">Reference proteome</keyword>
<evidence type="ECO:0000256" key="3">
    <source>
        <dbReference type="ARBA" id="ARBA00022840"/>
    </source>
</evidence>
<dbReference type="PROSITE" id="PS50893">
    <property type="entry name" value="ABC_TRANSPORTER_2"/>
    <property type="match status" value="2"/>
</dbReference>
<dbReference type="OrthoDB" id="9762051at2"/>